<evidence type="ECO:0000313" key="2">
    <source>
        <dbReference type="Proteomes" id="UP000053593"/>
    </source>
</evidence>
<keyword evidence="2" id="KW-1185">Reference proteome</keyword>
<dbReference type="EMBL" id="KN834947">
    <property type="protein sequence ID" value="KIK49972.1"/>
    <property type="molecule type" value="Genomic_DNA"/>
</dbReference>
<dbReference type="Gene3D" id="1.25.10.10">
    <property type="entry name" value="Leucine-rich Repeat Variant"/>
    <property type="match status" value="1"/>
</dbReference>
<dbReference type="InterPro" id="IPR011989">
    <property type="entry name" value="ARM-like"/>
</dbReference>
<dbReference type="OrthoDB" id="760868at2759"/>
<dbReference type="AlphaFoldDB" id="A0A0D0BWT2"/>
<name>A0A0D0BWT2_9AGAR</name>
<proteinExistence type="predicted"/>
<accession>A0A0D0BWT2</accession>
<protein>
    <submittedName>
        <fullName evidence="1">Uncharacterized protein</fullName>
    </submittedName>
</protein>
<gene>
    <name evidence="1" type="ORF">GYMLUDRAFT_253390</name>
</gene>
<reference evidence="1 2" key="1">
    <citation type="submission" date="2014-04" db="EMBL/GenBank/DDBJ databases">
        <title>Evolutionary Origins and Diversification of the Mycorrhizal Mutualists.</title>
        <authorList>
            <consortium name="DOE Joint Genome Institute"/>
            <consortium name="Mycorrhizal Genomics Consortium"/>
            <person name="Kohler A."/>
            <person name="Kuo A."/>
            <person name="Nagy L.G."/>
            <person name="Floudas D."/>
            <person name="Copeland A."/>
            <person name="Barry K.W."/>
            <person name="Cichocki N."/>
            <person name="Veneault-Fourrey C."/>
            <person name="LaButti K."/>
            <person name="Lindquist E.A."/>
            <person name="Lipzen A."/>
            <person name="Lundell T."/>
            <person name="Morin E."/>
            <person name="Murat C."/>
            <person name="Riley R."/>
            <person name="Ohm R."/>
            <person name="Sun H."/>
            <person name="Tunlid A."/>
            <person name="Henrissat B."/>
            <person name="Grigoriev I.V."/>
            <person name="Hibbett D.S."/>
            <person name="Martin F."/>
        </authorList>
    </citation>
    <scope>NUCLEOTIDE SEQUENCE [LARGE SCALE GENOMIC DNA]</scope>
    <source>
        <strain evidence="1 2">FD-317 M1</strain>
    </source>
</reference>
<evidence type="ECO:0000313" key="1">
    <source>
        <dbReference type="EMBL" id="KIK49972.1"/>
    </source>
</evidence>
<dbReference type="Proteomes" id="UP000053593">
    <property type="component" value="Unassembled WGS sequence"/>
</dbReference>
<organism evidence="1 2">
    <name type="scientific">Collybiopsis luxurians FD-317 M1</name>
    <dbReference type="NCBI Taxonomy" id="944289"/>
    <lineage>
        <taxon>Eukaryota</taxon>
        <taxon>Fungi</taxon>
        <taxon>Dikarya</taxon>
        <taxon>Basidiomycota</taxon>
        <taxon>Agaricomycotina</taxon>
        <taxon>Agaricomycetes</taxon>
        <taxon>Agaricomycetidae</taxon>
        <taxon>Agaricales</taxon>
        <taxon>Marasmiineae</taxon>
        <taxon>Omphalotaceae</taxon>
        <taxon>Collybiopsis</taxon>
        <taxon>Collybiopsis luxurians</taxon>
    </lineage>
</organism>
<dbReference type="HOGENOM" id="CLU_2722489_0_0_1"/>
<sequence>MLHLILKAYRTSIVINLSAHQQSAESLVPWGQLLFAAVNLEAPKEVVPEDEEEREKSEWWVAKKWAYAMLRGLFHRFGNPSQPRAA</sequence>